<feature type="transmembrane region" description="Helical" evidence="6">
    <location>
        <begin position="108"/>
        <end position="130"/>
    </location>
</feature>
<evidence type="ECO:0000256" key="4">
    <source>
        <dbReference type="ARBA" id="ARBA00022989"/>
    </source>
</evidence>
<dbReference type="GO" id="GO:0005886">
    <property type="term" value="C:plasma membrane"/>
    <property type="evidence" value="ECO:0007669"/>
    <property type="project" value="UniProtKB-SubCell"/>
</dbReference>
<feature type="transmembrane region" description="Helical" evidence="6">
    <location>
        <begin position="170"/>
        <end position="190"/>
    </location>
</feature>
<dbReference type="Proteomes" id="UP000294581">
    <property type="component" value="Unassembled WGS sequence"/>
</dbReference>
<dbReference type="AlphaFoldDB" id="A0A4R8LTI5"/>
<dbReference type="InterPro" id="IPR036259">
    <property type="entry name" value="MFS_trans_sf"/>
</dbReference>
<comment type="caution">
    <text evidence="8">The sequence shown here is derived from an EMBL/GenBank/DDBJ whole genome shotgun (WGS) entry which is preliminary data.</text>
</comment>
<feature type="transmembrane region" description="Helical" evidence="6">
    <location>
        <begin position="257"/>
        <end position="278"/>
    </location>
</feature>
<dbReference type="EMBL" id="SORF01000001">
    <property type="protein sequence ID" value="TDY51030.1"/>
    <property type="molecule type" value="Genomic_DNA"/>
</dbReference>
<dbReference type="InterPro" id="IPR020846">
    <property type="entry name" value="MFS_dom"/>
</dbReference>
<proteinExistence type="predicted"/>
<feature type="transmembrane region" description="Helical" evidence="6">
    <location>
        <begin position="12"/>
        <end position="40"/>
    </location>
</feature>
<dbReference type="SUPFAM" id="SSF103473">
    <property type="entry name" value="MFS general substrate transporter"/>
    <property type="match status" value="1"/>
</dbReference>
<accession>A0A4R8LTI5</accession>
<dbReference type="PANTHER" id="PTHR23508">
    <property type="entry name" value="CARBOXYLIC ACID TRANSPORTER PROTEIN HOMOLOG"/>
    <property type="match status" value="1"/>
</dbReference>
<feature type="transmembrane region" description="Helical" evidence="6">
    <location>
        <begin position="52"/>
        <end position="75"/>
    </location>
</feature>
<evidence type="ECO:0000256" key="3">
    <source>
        <dbReference type="ARBA" id="ARBA00022692"/>
    </source>
</evidence>
<feature type="transmembrane region" description="Helical" evidence="6">
    <location>
        <begin position="344"/>
        <end position="367"/>
    </location>
</feature>
<comment type="subcellular location">
    <subcellularLocation>
        <location evidence="1">Cell membrane</location>
        <topology evidence="1">Multi-pass membrane protein</topology>
    </subcellularLocation>
</comment>
<evidence type="ECO:0000313" key="8">
    <source>
        <dbReference type="EMBL" id="TDY51030.1"/>
    </source>
</evidence>
<dbReference type="RefSeq" id="WP_134158035.1">
    <property type="nucleotide sequence ID" value="NZ_BSUS01000001.1"/>
</dbReference>
<dbReference type="PROSITE" id="PS00217">
    <property type="entry name" value="SUGAR_TRANSPORT_2"/>
    <property type="match status" value="1"/>
</dbReference>
<dbReference type="PROSITE" id="PS50850">
    <property type="entry name" value="MFS"/>
    <property type="match status" value="1"/>
</dbReference>
<name>A0A4R8LTI5_9BACL</name>
<evidence type="ECO:0000256" key="2">
    <source>
        <dbReference type="ARBA" id="ARBA00022448"/>
    </source>
</evidence>
<feature type="transmembrane region" description="Helical" evidence="6">
    <location>
        <begin position="311"/>
        <end position="332"/>
    </location>
</feature>
<evidence type="ECO:0000259" key="7">
    <source>
        <dbReference type="PROSITE" id="PS50850"/>
    </source>
</evidence>
<keyword evidence="5 6" id="KW-0472">Membrane</keyword>
<keyword evidence="4 6" id="KW-1133">Transmembrane helix</keyword>
<dbReference type="PROSITE" id="PS00216">
    <property type="entry name" value="SUGAR_TRANSPORT_1"/>
    <property type="match status" value="2"/>
</dbReference>
<feature type="transmembrane region" description="Helical" evidence="6">
    <location>
        <begin position="82"/>
        <end position="102"/>
    </location>
</feature>
<dbReference type="PANTHER" id="PTHR23508:SF10">
    <property type="entry name" value="CARBOXYLIC ACID TRANSPORTER PROTEIN HOMOLOG"/>
    <property type="match status" value="1"/>
</dbReference>
<evidence type="ECO:0000256" key="1">
    <source>
        <dbReference type="ARBA" id="ARBA00004651"/>
    </source>
</evidence>
<gene>
    <name evidence="8" type="ORF">C7445_10121</name>
</gene>
<feature type="transmembrane region" description="Helical" evidence="6">
    <location>
        <begin position="373"/>
        <end position="394"/>
    </location>
</feature>
<dbReference type="Gene3D" id="1.20.1250.20">
    <property type="entry name" value="MFS general substrate transporter like domains"/>
    <property type="match status" value="1"/>
</dbReference>
<dbReference type="InterPro" id="IPR005829">
    <property type="entry name" value="Sugar_transporter_CS"/>
</dbReference>
<keyword evidence="2" id="KW-0813">Transport</keyword>
<keyword evidence="9" id="KW-1185">Reference proteome</keyword>
<organism evidence="8 9">
    <name type="scientific">Alicyclobacillus sacchari</name>
    <dbReference type="NCBI Taxonomy" id="392010"/>
    <lineage>
        <taxon>Bacteria</taxon>
        <taxon>Bacillati</taxon>
        <taxon>Bacillota</taxon>
        <taxon>Bacilli</taxon>
        <taxon>Bacillales</taxon>
        <taxon>Alicyclobacillaceae</taxon>
        <taxon>Alicyclobacillus</taxon>
    </lineage>
</organism>
<dbReference type="InterPro" id="IPR011701">
    <property type="entry name" value="MFS"/>
</dbReference>
<protein>
    <submittedName>
        <fullName evidence="8">Putative MFS transporter</fullName>
    </submittedName>
</protein>
<evidence type="ECO:0000256" key="6">
    <source>
        <dbReference type="SAM" id="Phobius"/>
    </source>
</evidence>
<feature type="transmembrane region" description="Helical" evidence="6">
    <location>
        <begin position="142"/>
        <end position="164"/>
    </location>
</feature>
<sequence>MVDPITVGGKRIYAARILTASGFGLLFDAFDVGILSYVLISLSKQWHLTHTVTGLVGSISSIGMAIGSGLAGLFADRFGRRSLFLVTLLIYSLATGLSAFAASIGIFLVLRFFVGLGLGGELPVATTYVLETSPESVRARRVVLLESFWAVGSLVAALVSFFVIPSHGWRIVFLIGAIPALYSIVLRFALPETPKYQHLSQRTSMRQAIRQIWSPGIARRSLVTWILWFVMNYSYYGMFLWLPSVLSDKGYSLVHSLGYSLVMTLAQIPGYLTAAWLVEKWGRKKTLATSMILAALAALAFGFAWNTASLIVFGLLLSYFMLAAFAGTYAFTVEQFPTAFRATGMGWAAGFGRIGSALAPFITGWLLGSQLGYGWVFGIFFAVIIVGFLFVSLLGRETKGQALE</sequence>
<dbReference type="GO" id="GO:0046943">
    <property type="term" value="F:carboxylic acid transmembrane transporter activity"/>
    <property type="evidence" value="ECO:0007669"/>
    <property type="project" value="TreeGrafter"/>
</dbReference>
<feature type="domain" description="Major facilitator superfamily (MFS) profile" evidence="7">
    <location>
        <begin position="17"/>
        <end position="399"/>
    </location>
</feature>
<feature type="transmembrane region" description="Helical" evidence="6">
    <location>
        <begin position="287"/>
        <end position="305"/>
    </location>
</feature>
<evidence type="ECO:0000313" key="9">
    <source>
        <dbReference type="Proteomes" id="UP000294581"/>
    </source>
</evidence>
<dbReference type="OrthoDB" id="9787026at2"/>
<evidence type="ECO:0000256" key="5">
    <source>
        <dbReference type="ARBA" id="ARBA00023136"/>
    </source>
</evidence>
<keyword evidence="3 6" id="KW-0812">Transmembrane</keyword>
<dbReference type="Pfam" id="PF07690">
    <property type="entry name" value="MFS_1"/>
    <property type="match status" value="1"/>
</dbReference>
<reference evidence="8 9" key="1">
    <citation type="submission" date="2019-03" db="EMBL/GenBank/DDBJ databases">
        <title>Genomic Encyclopedia of Type Strains, Phase IV (KMG-IV): sequencing the most valuable type-strain genomes for metagenomic binning, comparative biology and taxonomic classification.</title>
        <authorList>
            <person name="Goeker M."/>
        </authorList>
    </citation>
    <scope>NUCLEOTIDE SEQUENCE [LARGE SCALE GENOMIC DNA]</scope>
    <source>
        <strain evidence="8 9">DSM 17974</strain>
    </source>
</reference>
<feature type="transmembrane region" description="Helical" evidence="6">
    <location>
        <begin position="222"/>
        <end position="242"/>
    </location>
</feature>